<dbReference type="PANTHER" id="PTHR33119:SF1">
    <property type="entry name" value="FE2OG DIOXYGENASE DOMAIN-CONTAINING PROTEIN"/>
    <property type="match status" value="1"/>
</dbReference>
<dbReference type="InterPro" id="IPR049192">
    <property type="entry name" value="DUF4246_C"/>
</dbReference>
<evidence type="ECO:0000259" key="3">
    <source>
        <dbReference type="Pfam" id="PF21666"/>
    </source>
</evidence>
<feature type="domain" description="DUF4246" evidence="2">
    <location>
        <begin position="124"/>
        <end position="542"/>
    </location>
</feature>
<dbReference type="Pfam" id="PF14033">
    <property type="entry name" value="DUF4246"/>
    <property type="match status" value="1"/>
</dbReference>
<sequence>MASSASASDVLLYFDHGRVERVKLKRTYPSFLDGEDLAERNNTGGPRHVPGIHVAINFERHPNIQFSHGFGMWKQERLSSPELAMLRLMNDLTEEENWQADVFSFPAMRRWKVLALSSYFTDHELWDWCLFELMEKAKVYTSSKRIFVLDSASRVCKSDRLRDTHLFKQLTTNTGKRSISPWLYPFIYAGSPIRADGRAIDLENVTSSIGGGIIPPRPFWDADHWSGEMQYYSKKSEWIAADVRFTGEGNSVKFLSPINNLHPLRHKPLYSAIENLIAESIPEWNQVLLYKSLQRNGSRIKSPDRRCNACIGTTSGSCSCAVEFNKFSEWIQGTLGTGTEEPPENSDWSPALALNGEYANVKRLYDSVSLSQGFKDKGLQVHVELANLETGSDRSTPAEDSWRFEWGLNGNRNERIVATTLVCLRQENLKDNSGKIFFRSEIKKKSRTGEAVVGRVQPSTSAPSPVSGYSLSPHFQELGSVSLPEGRVVTFPNTLQHKLRMDLQDGSKRGRLQFLAIHLVDPHYRVCSTRHVPPQSVSWWWEAARLGFLCWQHKIPLEIKMLFVDFAIGEGCGHSIQQGEEAEEPGQAPNGDSNGGSNNRVRFARDNSPEQVQEEKPIRIEAATKMRQKALDEHSTIIRALNHLRIYGVPSRLRPWYRHKSSSSIPLDHAEPEESGLIAVNSVVNGTGDLVWAPGEGEEDDVESDDEEPNGAATGGPAQNGPTQNAPTPVGQAQAIQASNSQAQNFQPQHSHVQTNLTANLQ</sequence>
<feature type="compositionally biased region" description="Basic and acidic residues" evidence="1">
    <location>
        <begin position="603"/>
        <end position="616"/>
    </location>
</feature>
<comment type="caution">
    <text evidence="4">The sequence shown here is derived from an EMBL/GenBank/DDBJ whole genome shotgun (WGS) entry which is preliminary data.</text>
</comment>
<name>A0A9W8Q7P9_AKAMU</name>
<feature type="region of interest" description="Disordered" evidence="1">
    <location>
        <begin position="688"/>
        <end position="762"/>
    </location>
</feature>
<evidence type="ECO:0000256" key="1">
    <source>
        <dbReference type="SAM" id="MobiDB-lite"/>
    </source>
</evidence>
<gene>
    <name evidence="4" type="ORF">LMH87_002441</name>
</gene>
<protein>
    <submittedName>
        <fullName evidence="4">Uncharacterized protein</fullName>
    </submittedName>
</protein>
<keyword evidence="5" id="KW-1185">Reference proteome</keyword>
<dbReference type="InterPro" id="IPR049207">
    <property type="entry name" value="DUF4246_N"/>
</dbReference>
<dbReference type="Pfam" id="PF21666">
    <property type="entry name" value="DUF4246_N"/>
    <property type="match status" value="1"/>
</dbReference>
<feature type="region of interest" description="Disordered" evidence="1">
    <location>
        <begin position="578"/>
        <end position="616"/>
    </location>
</feature>
<feature type="domain" description="DUF4246" evidence="3">
    <location>
        <begin position="49"/>
        <end position="112"/>
    </location>
</feature>
<dbReference type="InterPro" id="IPR025340">
    <property type="entry name" value="DUF4246"/>
</dbReference>
<organism evidence="4 5">
    <name type="scientific">Akanthomyces muscarius</name>
    <name type="common">Entomopathogenic fungus</name>
    <name type="synonym">Lecanicillium muscarium</name>
    <dbReference type="NCBI Taxonomy" id="2231603"/>
    <lineage>
        <taxon>Eukaryota</taxon>
        <taxon>Fungi</taxon>
        <taxon>Dikarya</taxon>
        <taxon>Ascomycota</taxon>
        <taxon>Pezizomycotina</taxon>
        <taxon>Sordariomycetes</taxon>
        <taxon>Hypocreomycetidae</taxon>
        <taxon>Hypocreales</taxon>
        <taxon>Cordycipitaceae</taxon>
        <taxon>Akanthomyces</taxon>
    </lineage>
</organism>
<evidence type="ECO:0000313" key="4">
    <source>
        <dbReference type="EMBL" id="KAJ4147949.1"/>
    </source>
</evidence>
<dbReference type="KEGG" id="amus:LMH87_002441"/>
<dbReference type="PANTHER" id="PTHR33119">
    <property type="entry name" value="IFI3P"/>
    <property type="match status" value="1"/>
</dbReference>
<dbReference type="AlphaFoldDB" id="A0A9W8Q7P9"/>
<feature type="compositionally biased region" description="Low complexity" evidence="1">
    <location>
        <begin position="732"/>
        <end position="749"/>
    </location>
</feature>
<feature type="compositionally biased region" description="Acidic residues" evidence="1">
    <location>
        <begin position="696"/>
        <end position="709"/>
    </location>
</feature>
<feature type="compositionally biased region" description="Polar residues" evidence="1">
    <location>
        <begin position="750"/>
        <end position="762"/>
    </location>
</feature>
<reference evidence="4" key="1">
    <citation type="journal article" date="2023" name="Access Microbiol">
        <title>De-novo genome assembly for Akanthomyces muscarius, a biocontrol agent of insect agricultural pests.</title>
        <authorList>
            <person name="Erdos Z."/>
            <person name="Studholme D.J."/>
            <person name="Raymond B."/>
            <person name="Sharma M."/>
        </authorList>
    </citation>
    <scope>NUCLEOTIDE SEQUENCE</scope>
    <source>
        <strain evidence="4">Ve6</strain>
    </source>
</reference>
<accession>A0A9W8Q7P9</accession>
<feature type="compositionally biased region" description="Polar residues" evidence="1">
    <location>
        <begin position="590"/>
        <end position="600"/>
    </location>
</feature>
<dbReference type="EMBL" id="JAJHUN010000010">
    <property type="protein sequence ID" value="KAJ4147949.1"/>
    <property type="molecule type" value="Genomic_DNA"/>
</dbReference>
<evidence type="ECO:0000313" key="5">
    <source>
        <dbReference type="Proteomes" id="UP001144673"/>
    </source>
</evidence>
<evidence type="ECO:0000259" key="2">
    <source>
        <dbReference type="Pfam" id="PF14033"/>
    </source>
</evidence>
<proteinExistence type="predicted"/>
<dbReference type="RefSeq" id="XP_056050890.1">
    <property type="nucleotide sequence ID" value="XM_056193898.1"/>
</dbReference>
<dbReference type="Proteomes" id="UP001144673">
    <property type="component" value="Chromosome 3"/>
</dbReference>
<dbReference type="GeneID" id="80889600"/>